<evidence type="ECO:0000256" key="3">
    <source>
        <dbReference type="ARBA" id="ARBA00022448"/>
    </source>
</evidence>
<sequence length="190" mass="21466">MAATNILALVYMVERSRLCIDFTVTFFVIHFVLVVWLYGIPTVVLWWLVMGASAGVMAFGGRAACMRREMLPIAIRNFMPDHPVEQRARDEMAVEEHELESRVHETSEPEVLFSAPNDIDDEHISHSNDMAKTSAKDNAVTKDKNSTNYDDDSDWNDNWGEEEEDADEVVSMSAQKSSDPPAQNKQAKND</sequence>
<feature type="transmembrane region" description="Helical" evidence="10">
    <location>
        <begin position="18"/>
        <end position="38"/>
    </location>
</feature>
<protein>
    <submittedName>
        <fullName evidence="11">Uncharacterized protein</fullName>
    </submittedName>
</protein>
<dbReference type="PANTHER" id="PTHR12952:SF0">
    <property type="entry name" value="PROTEIN SYS1 HOMOLOG"/>
    <property type="match status" value="1"/>
</dbReference>
<evidence type="ECO:0000256" key="1">
    <source>
        <dbReference type="ARBA" id="ARBA00004653"/>
    </source>
</evidence>
<comment type="similarity">
    <text evidence="2">Belongs to the SYS1 family.</text>
</comment>
<evidence type="ECO:0000256" key="6">
    <source>
        <dbReference type="ARBA" id="ARBA00022989"/>
    </source>
</evidence>
<evidence type="ECO:0000256" key="9">
    <source>
        <dbReference type="SAM" id="MobiDB-lite"/>
    </source>
</evidence>
<evidence type="ECO:0000256" key="7">
    <source>
        <dbReference type="ARBA" id="ARBA00023034"/>
    </source>
</evidence>
<evidence type="ECO:0000256" key="5">
    <source>
        <dbReference type="ARBA" id="ARBA00022927"/>
    </source>
</evidence>
<dbReference type="AlphaFoldDB" id="A0A9W8CN22"/>
<reference evidence="11" key="1">
    <citation type="submission" date="2022-07" db="EMBL/GenBank/DDBJ databases">
        <title>Phylogenomic reconstructions and comparative analyses of Kickxellomycotina fungi.</title>
        <authorList>
            <person name="Reynolds N.K."/>
            <person name="Stajich J.E."/>
            <person name="Barry K."/>
            <person name="Grigoriev I.V."/>
            <person name="Crous P."/>
            <person name="Smith M.E."/>
        </authorList>
    </citation>
    <scope>NUCLEOTIDE SEQUENCE</scope>
    <source>
        <strain evidence="11">NBRC 105413</strain>
    </source>
</reference>
<keyword evidence="3" id="KW-0813">Transport</keyword>
<feature type="transmembrane region" description="Helical" evidence="10">
    <location>
        <begin position="44"/>
        <end position="65"/>
    </location>
</feature>
<gene>
    <name evidence="11" type="ORF">LPJ64_000298</name>
</gene>
<evidence type="ECO:0000256" key="4">
    <source>
        <dbReference type="ARBA" id="ARBA00022692"/>
    </source>
</evidence>
<dbReference type="InterPro" id="IPR019185">
    <property type="entry name" value="Integral_membrane_SYS1-rel"/>
</dbReference>
<evidence type="ECO:0000313" key="12">
    <source>
        <dbReference type="Proteomes" id="UP001145021"/>
    </source>
</evidence>
<name>A0A9W8CN22_9FUNG</name>
<dbReference type="GO" id="GO:0005829">
    <property type="term" value="C:cytosol"/>
    <property type="evidence" value="ECO:0007669"/>
    <property type="project" value="GOC"/>
</dbReference>
<keyword evidence="4 10" id="KW-0812">Transmembrane</keyword>
<dbReference type="GO" id="GO:0006895">
    <property type="term" value="P:Golgi to endosome transport"/>
    <property type="evidence" value="ECO:0007669"/>
    <property type="project" value="TreeGrafter"/>
</dbReference>
<accession>A0A9W8CN22</accession>
<feature type="compositionally biased region" description="Acidic residues" evidence="9">
    <location>
        <begin position="149"/>
        <end position="168"/>
    </location>
</feature>
<evidence type="ECO:0000256" key="10">
    <source>
        <dbReference type="SAM" id="Phobius"/>
    </source>
</evidence>
<comment type="caution">
    <text evidence="11">The sequence shown here is derived from an EMBL/GenBank/DDBJ whole genome shotgun (WGS) entry which is preliminary data.</text>
</comment>
<feature type="region of interest" description="Disordered" evidence="9">
    <location>
        <begin position="115"/>
        <end position="190"/>
    </location>
</feature>
<dbReference type="Pfam" id="PF09801">
    <property type="entry name" value="SYS1"/>
    <property type="match status" value="1"/>
</dbReference>
<keyword evidence="5" id="KW-0653">Protein transport</keyword>
<dbReference type="GO" id="GO:0005802">
    <property type="term" value="C:trans-Golgi network"/>
    <property type="evidence" value="ECO:0007669"/>
    <property type="project" value="TreeGrafter"/>
</dbReference>
<dbReference type="GO" id="GO:0043001">
    <property type="term" value="P:Golgi to plasma membrane protein transport"/>
    <property type="evidence" value="ECO:0007669"/>
    <property type="project" value="TreeGrafter"/>
</dbReference>
<evidence type="ECO:0000256" key="8">
    <source>
        <dbReference type="ARBA" id="ARBA00023136"/>
    </source>
</evidence>
<keyword evidence="7" id="KW-0333">Golgi apparatus</keyword>
<keyword evidence="8 10" id="KW-0472">Membrane</keyword>
<dbReference type="GO" id="GO:0000139">
    <property type="term" value="C:Golgi membrane"/>
    <property type="evidence" value="ECO:0007669"/>
    <property type="project" value="UniProtKB-SubCell"/>
</dbReference>
<dbReference type="Proteomes" id="UP001145021">
    <property type="component" value="Unassembled WGS sequence"/>
</dbReference>
<organism evidence="11 12">
    <name type="scientific">Coemansia asiatica</name>
    <dbReference type="NCBI Taxonomy" id="1052880"/>
    <lineage>
        <taxon>Eukaryota</taxon>
        <taxon>Fungi</taxon>
        <taxon>Fungi incertae sedis</taxon>
        <taxon>Zoopagomycota</taxon>
        <taxon>Kickxellomycotina</taxon>
        <taxon>Kickxellomycetes</taxon>
        <taxon>Kickxellales</taxon>
        <taxon>Kickxellaceae</taxon>
        <taxon>Coemansia</taxon>
    </lineage>
</organism>
<dbReference type="GO" id="GO:0034067">
    <property type="term" value="P:protein localization to Golgi apparatus"/>
    <property type="evidence" value="ECO:0007669"/>
    <property type="project" value="TreeGrafter"/>
</dbReference>
<keyword evidence="6 10" id="KW-1133">Transmembrane helix</keyword>
<comment type="subcellular location">
    <subcellularLocation>
        <location evidence="1">Golgi apparatus membrane</location>
        <topology evidence="1">Multi-pass membrane protein</topology>
    </subcellularLocation>
</comment>
<evidence type="ECO:0000313" key="11">
    <source>
        <dbReference type="EMBL" id="KAJ1648469.1"/>
    </source>
</evidence>
<keyword evidence="12" id="KW-1185">Reference proteome</keyword>
<dbReference type="PANTHER" id="PTHR12952">
    <property type="entry name" value="SYS1"/>
    <property type="match status" value="1"/>
</dbReference>
<feature type="compositionally biased region" description="Polar residues" evidence="9">
    <location>
        <begin position="172"/>
        <end position="190"/>
    </location>
</feature>
<evidence type="ECO:0000256" key="2">
    <source>
        <dbReference type="ARBA" id="ARBA00008160"/>
    </source>
</evidence>
<proteinExistence type="inferred from homology"/>
<dbReference type="EMBL" id="JANBOH010000005">
    <property type="protein sequence ID" value="KAJ1648469.1"/>
    <property type="molecule type" value="Genomic_DNA"/>
</dbReference>